<evidence type="ECO:0000313" key="2">
    <source>
        <dbReference type="EMBL" id="CAE0826605.1"/>
    </source>
</evidence>
<reference evidence="2" key="1">
    <citation type="submission" date="2021-01" db="EMBL/GenBank/DDBJ databases">
        <authorList>
            <person name="Corre E."/>
            <person name="Pelletier E."/>
            <person name="Niang G."/>
            <person name="Scheremetjew M."/>
            <person name="Finn R."/>
            <person name="Kale V."/>
            <person name="Holt S."/>
            <person name="Cochrane G."/>
            <person name="Meng A."/>
            <person name="Brown T."/>
            <person name="Cohen L."/>
        </authorList>
    </citation>
    <scope>NUCLEOTIDE SEQUENCE</scope>
    <source>
        <strain evidence="2">CCMP1594</strain>
    </source>
</reference>
<proteinExistence type="predicted"/>
<dbReference type="EMBL" id="HBJA01109790">
    <property type="protein sequence ID" value="CAE0826605.1"/>
    <property type="molecule type" value="Transcribed_RNA"/>
</dbReference>
<feature type="region of interest" description="Disordered" evidence="1">
    <location>
        <begin position="56"/>
        <end position="99"/>
    </location>
</feature>
<organism evidence="2">
    <name type="scientific">Eutreptiella gymnastica</name>
    <dbReference type="NCBI Taxonomy" id="73025"/>
    <lineage>
        <taxon>Eukaryota</taxon>
        <taxon>Discoba</taxon>
        <taxon>Euglenozoa</taxon>
        <taxon>Euglenida</taxon>
        <taxon>Spirocuta</taxon>
        <taxon>Euglenophyceae</taxon>
        <taxon>Eutreptiales</taxon>
        <taxon>Eutreptiaceae</taxon>
        <taxon>Eutreptiella</taxon>
    </lineage>
</organism>
<gene>
    <name evidence="2" type="ORF">EGYM00163_LOCUS37862</name>
</gene>
<dbReference type="AlphaFoldDB" id="A0A7S4LG01"/>
<name>A0A7S4LG01_9EUGL</name>
<accession>A0A7S4LG01</accession>
<protein>
    <submittedName>
        <fullName evidence="2">Uncharacterized protein</fullName>
    </submittedName>
</protein>
<sequence length="99" mass="11319">MRVISGAAKFDWDACKLDESLLKQQYTMLNGGDCPASYLQRWRDMLPEELRIAQKTIAEKTSRCTTNPSPRERKEPVRRSPSKRPKRDCETASVASSDE</sequence>
<evidence type="ECO:0000256" key="1">
    <source>
        <dbReference type="SAM" id="MobiDB-lite"/>
    </source>
</evidence>